<name>A0A1R1Y2Q1_9FUNG</name>
<dbReference type="CDD" id="cd12148">
    <property type="entry name" value="fungal_TF_MHR"/>
    <property type="match status" value="1"/>
</dbReference>
<evidence type="ECO:0000256" key="2">
    <source>
        <dbReference type="SAM" id="Phobius"/>
    </source>
</evidence>
<gene>
    <name evidence="4" type="ORF">AYI70_g3712</name>
</gene>
<keyword evidence="5" id="KW-1185">Reference proteome</keyword>
<dbReference type="OrthoDB" id="1924787at2759"/>
<keyword evidence="2" id="KW-0812">Transmembrane</keyword>
<feature type="domain" description="Xylanolytic transcriptional activator regulatory" evidence="3">
    <location>
        <begin position="10"/>
        <end position="136"/>
    </location>
</feature>
<dbReference type="AlphaFoldDB" id="A0A1R1Y2Q1"/>
<dbReference type="InterPro" id="IPR007219">
    <property type="entry name" value="XnlR_reg_dom"/>
</dbReference>
<evidence type="ECO:0000259" key="3">
    <source>
        <dbReference type="Pfam" id="PF04082"/>
    </source>
</evidence>
<proteinExistence type="predicted"/>
<protein>
    <recommendedName>
        <fullName evidence="3">Xylanolytic transcriptional activator regulatory domain-containing protein</fullName>
    </recommendedName>
</protein>
<keyword evidence="2" id="KW-0472">Membrane</keyword>
<accession>A0A1R1Y2Q1</accession>
<keyword evidence="2" id="KW-1133">Transmembrane helix</keyword>
<keyword evidence="1" id="KW-0539">Nucleus</keyword>
<reference evidence="4 5" key="1">
    <citation type="submission" date="2017-01" db="EMBL/GenBank/DDBJ databases">
        <authorList>
            <person name="Mah S.A."/>
            <person name="Swanson W.J."/>
            <person name="Moy G.W."/>
            <person name="Vacquier V.D."/>
        </authorList>
    </citation>
    <scope>NUCLEOTIDE SEQUENCE [LARGE SCALE GENOMIC DNA]</scope>
    <source>
        <strain evidence="4 5">GSMNP</strain>
    </source>
</reference>
<sequence length="300" mass="35040">MDASKYKRSKSRQDWISFEYKRRVWWFLYIRNVIIGLNYGTIIKISSNDMAVNFPSNDYYFQNYNSDPSLKNYELTDCTKAINENKRDKRDEAYVLVKSYLELGIASDFINKTRLCLYNKSSDYYTKLSYIKSRINKFEHFLGNHYSYLEIDKVTLLPKSRSSNVYENKKYALFFVSTYTIRVASIITHMIDIVPYSLDPDQLERSKAAKNICIYKAIETITLIKSSMTAMGPTIINICIFYAVSICGAIFVNSVDLLDHPKHRAISESFKYVLEFFKKYCSFQSSSSEFENSKTPTSFP</sequence>
<evidence type="ECO:0000313" key="5">
    <source>
        <dbReference type="Proteomes" id="UP000187283"/>
    </source>
</evidence>
<evidence type="ECO:0000313" key="4">
    <source>
        <dbReference type="EMBL" id="OMJ21054.1"/>
    </source>
</evidence>
<dbReference type="Pfam" id="PF04082">
    <property type="entry name" value="Fungal_trans"/>
    <property type="match status" value="1"/>
</dbReference>
<dbReference type="GO" id="GO:0003677">
    <property type="term" value="F:DNA binding"/>
    <property type="evidence" value="ECO:0007669"/>
    <property type="project" value="InterPro"/>
</dbReference>
<dbReference type="GO" id="GO:0006351">
    <property type="term" value="P:DNA-templated transcription"/>
    <property type="evidence" value="ECO:0007669"/>
    <property type="project" value="InterPro"/>
</dbReference>
<organism evidence="4 5">
    <name type="scientific">Smittium culicis</name>
    <dbReference type="NCBI Taxonomy" id="133412"/>
    <lineage>
        <taxon>Eukaryota</taxon>
        <taxon>Fungi</taxon>
        <taxon>Fungi incertae sedis</taxon>
        <taxon>Zoopagomycota</taxon>
        <taxon>Kickxellomycotina</taxon>
        <taxon>Harpellomycetes</taxon>
        <taxon>Harpellales</taxon>
        <taxon>Legeriomycetaceae</taxon>
        <taxon>Smittium</taxon>
    </lineage>
</organism>
<comment type="caution">
    <text evidence="4">The sequence shown here is derived from an EMBL/GenBank/DDBJ whole genome shotgun (WGS) entry which is preliminary data.</text>
</comment>
<dbReference type="EMBL" id="LSSN01001096">
    <property type="protein sequence ID" value="OMJ21054.1"/>
    <property type="molecule type" value="Genomic_DNA"/>
</dbReference>
<feature type="transmembrane region" description="Helical" evidence="2">
    <location>
        <begin position="171"/>
        <end position="191"/>
    </location>
</feature>
<dbReference type="GO" id="GO:0008270">
    <property type="term" value="F:zinc ion binding"/>
    <property type="evidence" value="ECO:0007669"/>
    <property type="project" value="InterPro"/>
</dbReference>
<evidence type="ECO:0000256" key="1">
    <source>
        <dbReference type="ARBA" id="ARBA00023242"/>
    </source>
</evidence>
<feature type="transmembrane region" description="Helical" evidence="2">
    <location>
        <begin position="235"/>
        <end position="255"/>
    </location>
</feature>
<dbReference type="Proteomes" id="UP000187283">
    <property type="component" value="Unassembled WGS sequence"/>
</dbReference>